<evidence type="ECO:0000256" key="1">
    <source>
        <dbReference type="ARBA" id="ARBA00022490"/>
    </source>
</evidence>
<dbReference type="PANTHER" id="PTHR43210:SF2">
    <property type="entry name" value="ATP-DEPENDENT DETHIOBIOTIN SYNTHETASE BIOD 2"/>
    <property type="match status" value="1"/>
</dbReference>
<dbReference type="eggNOG" id="COG0132">
    <property type="taxonomic scope" value="Bacteria"/>
</dbReference>
<comment type="catalytic activity">
    <reaction evidence="8">
        <text>(7R,8S)-8-amino-7-(carboxyamino)nonanoate + ATP = (4R,5S)-dethiobiotin + ADP + phosphate + H(+)</text>
        <dbReference type="Rhea" id="RHEA:63684"/>
        <dbReference type="ChEBI" id="CHEBI:15378"/>
        <dbReference type="ChEBI" id="CHEBI:30616"/>
        <dbReference type="ChEBI" id="CHEBI:43474"/>
        <dbReference type="ChEBI" id="CHEBI:149470"/>
        <dbReference type="ChEBI" id="CHEBI:149473"/>
        <dbReference type="ChEBI" id="CHEBI:456216"/>
    </reaction>
</comment>
<evidence type="ECO:0000313" key="10">
    <source>
        <dbReference type="EMBL" id="EID72319.1"/>
    </source>
</evidence>
<keyword evidence="6 9" id="KW-0067">ATP-binding</keyword>
<dbReference type="PATRIC" id="fig|946077.3.peg.2520"/>
<name>I0W7F3_9FLAO</name>
<evidence type="ECO:0000256" key="8">
    <source>
        <dbReference type="ARBA" id="ARBA00047386"/>
    </source>
</evidence>
<feature type="active site" evidence="9">
    <location>
        <position position="35"/>
    </location>
</feature>
<dbReference type="InterPro" id="IPR004472">
    <property type="entry name" value="DTB_synth_BioD"/>
</dbReference>
<dbReference type="EC" id="6.3.3.3" evidence="9"/>
<comment type="caution">
    <text evidence="10">The sequence shown here is derived from an EMBL/GenBank/DDBJ whole genome shotgun (WGS) entry which is preliminary data.</text>
</comment>
<evidence type="ECO:0000256" key="2">
    <source>
        <dbReference type="ARBA" id="ARBA00022598"/>
    </source>
</evidence>
<dbReference type="PANTHER" id="PTHR43210">
    <property type="entry name" value="DETHIOBIOTIN SYNTHETASE"/>
    <property type="match status" value="1"/>
</dbReference>
<dbReference type="OrthoDB" id="9802097at2"/>
<evidence type="ECO:0000313" key="11">
    <source>
        <dbReference type="Proteomes" id="UP000005938"/>
    </source>
</evidence>
<keyword evidence="7 9" id="KW-0460">Magnesium</keyword>
<dbReference type="NCBIfam" id="TIGR00347">
    <property type="entry name" value="bioD"/>
    <property type="match status" value="1"/>
</dbReference>
<evidence type="ECO:0000256" key="9">
    <source>
        <dbReference type="HAMAP-Rule" id="MF_00336"/>
    </source>
</evidence>
<feature type="binding site" evidence="9">
    <location>
        <begin position="101"/>
        <end position="104"/>
    </location>
    <ligand>
        <name>ATP</name>
        <dbReference type="ChEBI" id="CHEBI:30616"/>
    </ligand>
</feature>
<organism evidence="10 11">
    <name type="scientific">Imtechella halotolerans K1</name>
    <dbReference type="NCBI Taxonomy" id="946077"/>
    <lineage>
        <taxon>Bacteria</taxon>
        <taxon>Pseudomonadati</taxon>
        <taxon>Bacteroidota</taxon>
        <taxon>Flavobacteriia</taxon>
        <taxon>Flavobacteriales</taxon>
        <taxon>Flavobacteriaceae</taxon>
        <taxon>Imtechella</taxon>
    </lineage>
</organism>
<dbReference type="InterPro" id="IPR027417">
    <property type="entry name" value="P-loop_NTPase"/>
</dbReference>
<feature type="binding site" evidence="9">
    <location>
        <position position="19"/>
    </location>
    <ligand>
        <name>Mg(2+)</name>
        <dbReference type="ChEBI" id="CHEBI:18420"/>
    </ligand>
</feature>
<evidence type="ECO:0000256" key="4">
    <source>
        <dbReference type="ARBA" id="ARBA00022741"/>
    </source>
</evidence>
<dbReference type="Proteomes" id="UP000005938">
    <property type="component" value="Unassembled WGS sequence"/>
</dbReference>
<keyword evidence="3 9" id="KW-0479">Metal-binding</keyword>
<comment type="pathway">
    <text evidence="9">Cofactor biosynthesis; biotin biosynthesis; biotin from 7,8-diaminononanoate: step 1/2.</text>
</comment>
<feature type="binding site" evidence="9">
    <location>
        <begin position="15"/>
        <end position="20"/>
    </location>
    <ligand>
        <name>ATP</name>
        <dbReference type="ChEBI" id="CHEBI:30616"/>
    </ligand>
</feature>
<dbReference type="GO" id="GO:0000287">
    <property type="term" value="F:magnesium ion binding"/>
    <property type="evidence" value="ECO:0007669"/>
    <property type="project" value="UniProtKB-UniRule"/>
</dbReference>
<feature type="binding site" evidence="9">
    <location>
        <position position="101"/>
    </location>
    <ligand>
        <name>Mg(2+)</name>
        <dbReference type="ChEBI" id="CHEBI:18420"/>
    </ligand>
</feature>
<sequence length="210" mass="23370">MNTSHSYFITGIGTEVGKTVVACLFTQLLKAAYWKPIQSGDLDNSDSQQIQNLAEQVSEIIPERYRLSVPASPHESAEKDNVKIKLEEFVVPNTKHSLIVEGAGGLFVPINEEHFIIDIIEKVQLPIILVVRDYLGCINHTMLSIKALENKGIPVHILVFNGEFNPATKAIIEKHLPANTQIIQIPTLKEVNRITITTIAKELSTQLKLN</sequence>
<comment type="cofactor">
    <cofactor evidence="9">
        <name>Mg(2+)</name>
        <dbReference type="ChEBI" id="CHEBI:18420"/>
    </cofactor>
</comment>
<dbReference type="STRING" id="946077.W5A_12466"/>
<comment type="caution">
    <text evidence="9">Lacks conserved residue(s) required for the propagation of feature annotation.</text>
</comment>
<evidence type="ECO:0000256" key="7">
    <source>
        <dbReference type="ARBA" id="ARBA00022842"/>
    </source>
</evidence>
<dbReference type="AlphaFoldDB" id="I0W7F3"/>
<keyword evidence="4 9" id="KW-0547">Nucleotide-binding</keyword>
<dbReference type="GO" id="GO:0005524">
    <property type="term" value="F:ATP binding"/>
    <property type="evidence" value="ECO:0007669"/>
    <property type="project" value="UniProtKB-UniRule"/>
</dbReference>
<dbReference type="Gene3D" id="3.40.50.300">
    <property type="entry name" value="P-loop containing nucleotide triphosphate hydrolases"/>
    <property type="match status" value="1"/>
</dbReference>
<gene>
    <name evidence="9" type="primary">bioD</name>
    <name evidence="10" type="ORF">W5A_12466</name>
</gene>
<comment type="catalytic activity">
    <reaction evidence="9">
        <text>(7R,8S)-7,8-diammoniononanoate + CO2 + ATP = (4R,5S)-dethiobiotin + ADP + phosphate + 3 H(+)</text>
        <dbReference type="Rhea" id="RHEA:15805"/>
        <dbReference type="ChEBI" id="CHEBI:15378"/>
        <dbReference type="ChEBI" id="CHEBI:16526"/>
        <dbReference type="ChEBI" id="CHEBI:30616"/>
        <dbReference type="ChEBI" id="CHEBI:43474"/>
        <dbReference type="ChEBI" id="CHEBI:149469"/>
        <dbReference type="ChEBI" id="CHEBI:149473"/>
        <dbReference type="ChEBI" id="CHEBI:456216"/>
        <dbReference type="EC" id="6.3.3.3"/>
    </reaction>
</comment>
<comment type="similarity">
    <text evidence="9">Belongs to the dethiobiotin synthetase family.</text>
</comment>
<comment type="subcellular location">
    <subcellularLocation>
        <location evidence="9">Cytoplasm</location>
    </subcellularLocation>
</comment>
<reference evidence="10 11" key="1">
    <citation type="journal article" date="2012" name="J. Bacteriol.">
        <title>Genome Sequence of the Halotolerant Bacterium Imtechella halotolerans K1T.</title>
        <authorList>
            <person name="Kumar S."/>
            <person name="Vikram S."/>
            <person name="Subramanian S."/>
            <person name="Raghava G.P."/>
            <person name="Pinnaka A.K."/>
        </authorList>
    </citation>
    <scope>NUCLEOTIDE SEQUENCE [LARGE SCALE GENOMIC DNA]</scope>
    <source>
        <strain evidence="10 11">K1</strain>
    </source>
</reference>
<dbReference type="GO" id="GO:0009102">
    <property type="term" value="P:biotin biosynthetic process"/>
    <property type="evidence" value="ECO:0007669"/>
    <property type="project" value="UniProtKB-UniRule"/>
</dbReference>
<feature type="binding site" evidence="9">
    <location>
        <begin position="186"/>
        <end position="188"/>
    </location>
    <ligand>
        <name>ATP</name>
        <dbReference type="ChEBI" id="CHEBI:30616"/>
    </ligand>
</feature>
<dbReference type="UniPathway" id="UPA00078">
    <property type="reaction ID" value="UER00161"/>
</dbReference>
<evidence type="ECO:0000256" key="5">
    <source>
        <dbReference type="ARBA" id="ARBA00022756"/>
    </source>
</evidence>
<evidence type="ECO:0000256" key="6">
    <source>
        <dbReference type="ARBA" id="ARBA00022840"/>
    </source>
</evidence>
<protein>
    <recommendedName>
        <fullName evidence="9">ATP-dependent dethiobiotin synthetase BioD</fullName>
        <ecNumber evidence="9">6.3.3.3</ecNumber>
    </recommendedName>
    <alternativeName>
        <fullName evidence="9">DTB synthetase</fullName>
        <shortName evidence="9">DTBS</shortName>
    </alternativeName>
    <alternativeName>
        <fullName evidence="9">Dethiobiotin synthase</fullName>
    </alternativeName>
</protein>
<dbReference type="RefSeq" id="WP_008241184.1">
    <property type="nucleotide sequence ID" value="NZ_AJJU01000037.1"/>
</dbReference>
<keyword evidence="11" id="KW-1185">Reference proteome</keyword>
<proteinExistence type="inferred from homology"/>
<dbReference type="GO" id="GO:0004141">
    <property type="term" value="F:dethiobiotin synthase activity"/>
    <property type="evidence" value="ECO:0007669"/>
    <property type="project" value="UniProtKB-UniRule"/>
</dbReference>
<keyword evidence="1 9" id="KW-0963">Cytoplasm</keyword>
<dbReference type="GO" id="GO:0005829">
    <property type="term" value="C:cytosol"/>
    <property type="evidence" value="ECO:0007669"/>
    <property type="project" value="TreeGrafter"/>
</dbReference>
<dbReference type="Pfam" id="PF13500">
    <property type="entry name" value="AAA_26"/>
    <property type="match status" value="1"/>
</dbReference>
<feature type="binding site" evidence="9">
    <location>
        <position position="46"/>
    </location>
    <ligand>
        <name>ATP</name>
        <dbReference type="ChEBI" id="CHEBI:30616"/>
    </ligand>
</feature>
<dbReference type="SUPFAM" id="SSF52540">
    <property type="entry name" value="P-loop containing nucleoside triphosphate hydrolases"/>
    <property type="match status" value="1"/>
</dbReference>
<feature type="binding site" evidence="9">
    <location>
        <position position="46"/>
    </location>
    <ligand>
        <name>Mg(2+)</name>
        <dbReference type="ChEBI" id="CHEBI:18420"/>
    </ligand>
</feature>
<comment type="subunit">
    <text evidence="9">Homodimer.</text>
</comment>
<comment type="function">
    <text evidence="9">Catalyzes a mechanistically unusual reaction, the ATP-dependent insertion of CO2 between the N7 and N8 nitrogen atoms of 7,8-diaminopelargonic acid (DAPA, also called 7,8-diammoniononanoate) to form a ureido ring.</text>
</comment>
<keyword evidence="5 9" id="KW-0093">Biotin biosynthesis</keyword>
<keyword evidence="2 9" id="KW-0436">Ligase</keyword>
<accession>I0W7F3</accession>
<dbReference type="PIRSF" id="PIRSF006755">
    <property type="entry name" value="DTB_synth"/>
    <property type="match status" value="1"/>
</dbReference>
<dbReference type="CDD" id="cd03109">
    <property type="entry name" value="DTBS"/>
    <property type="match status" value="1"/>
</dbReference>
<dbReference type="HAMAP" id="MF_00336">
    <property type="entry name" value="BioD"/>
    <property type="match status" value="1"/>
</dbReference>
<feature type="binding site" evidence="9">
    <location>
        <position position="39"/>
    </location>
    <ligand>
        <name>substrate</name>
    </ligand>
</feature>
<evidence type="ECO:0000256" key="3">
    <source>
        <dbReference type="ARBA" id="ARBA00022723"/>
    </source>
</evidence>
<dbReference type="EMBL" id="AJJU01000037">
    <property type="protein sequence ID" value="EID72319.1"/>
    <property type="molecule type" value="Genomic_DNA"/>
</dbReference>